<evidence type="ECO:0000313" key="2">
    <source>
        <dbReference type="EMBL" id="KAH8042257.1"/>
    </source>
</evidence>
<sequence>MIMKDAVVEDPANFDHLGFFNVHPNLSRRAYSTFASIANAAATAGIRSRDLRSRDTGADRSRHAFRIDYHGIVIGEVHAERFLQIRDVEVAAAGAAVSVLRPKKERTNPKKDNAEEIDGRVCSPTTGCSVESATCSPGTNRLNTRSLKREQVVLLTLLESSGPAGRVGALCGSAKVSRFTRTRQPSTSSQGTLNPYLHVGMLLQFTTAPRKNKHSRPCYVSPPPVPYTSQPADKHRAIIRRSPFQTATLASESLHERRNRPEAKDLVTRTKG</sequence>
<feature type="compositionally biased region" description="Basic and acidic residues" evidence="1">
    <location>
        <begin position="253"/>
        <end position="272"/>
    </location>
</feature>
<feature type="region of interest" description="Disordered" evidence="1">
    <location>
        <begin position="212"/>
        <end position="231"/>
    </location>
</feature>
<name>A0A9J6F7J3_RHIMP</name>
<organism evidence="2 3">
    <name type="scientific">Rhipicephalus microplus</name>
    <name type="common">Cattle tick</name>
    <name type="synonym">Boophilus microplus</name>
    <dbReference type="NCBI Taxonomy" id="6941"/>
    <lineage>
        <taxon>Eukaryota</taxon>
        <taxon>Metazoa</taxon>
        <taxon>Ecdysozoa</taxon>
        <taxon>Arthropoda</taxon>
        <taxon>Chelicerata</taxon>
        <taxon>Arachnida</taxon>
        <taxon>Acari</taxon>
        <taxon>Parasitiformes</taxon>
        <taxon>Ixodida</taxon>
        <taxon>Ixodoidea</taxon>
        <taxon>Ixodidae</taxon>
        <taxon>Rhipicephalinae</taxon>
        <taxon>Rhipicephalus</taxon>
        <taxon>Boophilus</taxon>
    </lineage>
</organism>
<feature type="region of interest" description="Disordered" evidence="1">
    <location>
        <begin position="248"/>
        <end position="272"/>
    </location>
</feature>
<gene>
    <name evidence="2" type="ORF">HPB51_021341</name>
</gene>
<dbReference type="AlphaFoldDB" id="A0A9J6F7J3"/>
<comment type="caution">
    <text evidence="2">The sequence shown here is derived from an EMBL/GenBank/DDBJ whole genome shotgun (WGS) entry which is preliminary data.</text>
</comment>
<evidence type="ECO:0000313" key="3">
    <source>
        <dbReference type="Proteomes" id="UP000821866"/>
    </source>
</evidence>
<reference evidence="2" key="2">
    <citation type="submission" date="2021-09" db="EMBL/GenBank/DDBJ databases">
        <authorList>
            <person name="Jia N."/>
            <person name="Wang J."/>
            <person name="Shi W."/>
            <person name="Du L."/>
            <person name="Sun Y."/>
            <person name="Zhan W."/>
            <person name="Jiang J."/>
            <person name="Wang Q."/>
            <person name="Zhang B."/>
            <person name="Ji P."/>
            <person name="Sakyi L.B."/>
            <person name="Cui X."/>
            <person name="Yuan T."/>
            <person name="Jiang B."/>
            <person name="Yang W."/>
            <person name="Lam T.T.-Y."/>
            <person name="Chang Q."/>
            <person name="Ding S."/>
            <person name="Wang X."/>
            <person name="Zhu J."/>
            <person name="Ruan X."/>
            <person name="Zhao L."/>
            <person name="Wei J."/>
            <person name="Que T."/>
            <person name="Du C."/>
            <person name="Cheng J."/>
            <person name="Dai P."/>
            <person name="Han X."/>
            <person name="Huang E."/>
            <person name="Gao Y."/>
            <person name="Liu J."/>
            <person name="Shao H."/>
            <person name="Ye R."/>
            <person name="Li L."/>
            <person name="Wei W."/>
            <person name="Wang X."/>
            <person name="Wang C."/>
            <person name="Huo Q."/>
            <person name="Li W."/>
            <person name="Guo W."/>
            <person name="Chen H."/>
            <person name="Chen S."/>
            <person name="Zhou L."/>
            <person name="Zhou L."/>
            <person name="Ni X."/>
            <person name="Tian J."/>
            <person name="Zhou Y."/>
            <person name="Sheng Y."/>
            <person name="Liu T."/>
            <person name="Pan Y."/>
            <person name="Xia L."/>
            <person name="Li J."/>
            <person name="Zhao F."/>
            <person name="Cao W."/>
        </authorList>
    </citation>
    <scope>NUCLEOTIDE SEQUENCE</scope>
    <source>
        <strain evidence="2">Rmic-2018</strain>
        <tissue evidence="2">Larvae</tissue>
    </source>
</reference>
<accession>A0A9J6F7J3</accession>
<keyword evidence="3" id="KW-1185">Reference proteome</keyword>
<dbReference type="Proteomes" id="UP000821866">
    <property type="component" value="Chromosome 1"/>
</dbReference>
<evidence type="ECO:0000256" key="1">
    <source>
        <dbReference type="SAM" id="MobiDB-lite"/>
    </source>
</evidence>
<reference evidence="2" key="1">
    <citation type="journal article" date="2020" name="Cell">
        <title>Large-Scale Comparative Analyses of Tick Genomes Elucidate Their Genetic Diversity and Vector Capacities.</title>
        <authorList>
            <consortium name="Tick Genome and Microbiome Consortium (TIGMIC)"/>
            <person name="Jia N."/>
            <person name="Wang J."/>
            <person name="Shi W."/>
            <person name="Du L."/>
            <person name="Sun Y."/>
            <person name="Zhan W."/>
            <person name="Jiang J.F."/>
            <person name="Wang Q."/>
            <person name="Zhang B."/>
            <person name="Ji P."/>
            <person name="Bell-Sakyi L."/>
            <person name="Cui X.M."/>
            <person name="Yuan T.T."/>
            <person name="Jiang B.G."/>
            <person name="Yang W.F."/>
            <person name="Lam T.T."/>
            <person name="Chang Q.C."/>
            <person name="Ding S.J."/>
            <person name="Wang X.J."/>
            <person name="Zhu J.G."/>
            <person name="Ruan X.D."/>
            <person name="Zhao L."/>
            <person name="Wei J.T."/>
            <person name="Ye R.Z."/>
            <person name="Que T.C."/>
            <person name="Du C.H."/>
            <person name="Zhou Y.H."/>
            <person name="Cheng J.X."/>
            <person name="Dai P.F."/>
            <person name="Guo W.B."/>
            <person name="Han X.H."/>
            <person name="Huang E.J."/>
            <person name="Li L.F."/>
            <person name="Wei W."/>
            <person name="Gao Y.C."/>
            <person name="Liu J.Z."/>
            <person name="Shao H.Z."/>
            <person name="Wang X."/>
            <person name="Wang C.C."/>
            <person name="Yang T.C."/>
            <person name="Huo Q.B."/>
            <person name="Li W."/>
            <person name="Chen H.Y."/>
            <person name="Chen S.E."/>
            <person name="Zhou L.G."/>
            <person name="Ni X.B."/>
            <person name="Tian J.H."/>
            <person name="Sheng Y."/>
            <person name="Liu T."/>
            <person name="Pan Y.S."/>
            <person name="Xia L.Y."/>
            <person name="Li J."/>
            <person name="Zhao F."/>
            <person name="Cao W.C."/>
        </authorList>
    </citation>
    <scope>NUCLEOTIDE SEQUENCE</scope>
    <source>
        <strain evidence="2">Rmic-2018</strain>
    </source>
</reference>
<proteinExistence type="predicted"/>
<dbReference type="EMBL" id="JABSTU010000001">
    <property type="protein sequence ID" value="KAH8042257.1"/>
    <property type="molecule type" value="Genomic_DNA"/>
</dbReference>
<protein>
    <submittedName>
        <fullName evidence="2">Uncharacterized protein</fullName>
    </submittedName>
</protein>